<gene>
    <name evidence="1" type="ORF">B5V03_23575</name>
</gene>
<evidence type="ECO:0000313" key="1">
    <source>
        <dbReference type="EMBL" id="RXT43080.1"/>
    </source>
</evidence>
<organism evidence="1 2">
    <name type="scientific">Bradyrhizobium betae</name>
    <dbReference type="NCBI Taxonomy" id="244734"/>
    <lineage>
        <taxon>Bacteria</taxon>
        <taxon>Pseudomonadati</taxon>
        <taxon>Pseudomonadota</taxon>
        <taxon>Alphaproteobacteria</taxon>
        <taxon>Hyphomicrobiales</taxon>
        <taxon>Nitrobacteraceae</taxon>
        <taxon>Bradyrhizobium</taxon>
    </lineage>
</organism>
<dbReference type="InterPro" id="IPR032710">
    <property type="entry name" value="NTF2-like_dom_sf"/>
</dbReference>
<dbReference type="SUPFAM" id="SSF54427">
    <property type="entry name" value="NTF2-like"/>
    <property type="match status" value="1"/>
</dbReference>
<accession>A0A4Q1UXM9</accession>
<dbReference type="RefSeq" id="WP_129272827.1">
    <property type="nucleotide sequence ID" value="NZ_MZXW01000030.1"/>
</dbReference>
<dbReference type="EMBL" id="MZXW01000030">
    <property type="protein sequence ID" value="RXT43080.1"/>
    <property type="molecule type" value="Genomic_DNA"/>
</dbReference>
<dbReference type="AlphaFoldDB" id="A0A4Q1UXM9"/>
<protein>
    <submittedName>
        <fullName evidence="1">Uncharacterized protein</fullName>
    </submittedName>
</protein>
<dbReference type="Proteomes" id="UP000290819">
    <property type="component" value="Unassembled WGS sequence"/>
</dbReference>
<evidence type="ECO:0000313" key="2">
    <source>
        <dbReference type="Proteomes" id="UP000290819"/>
    </source>
</evidence>
<proteinExistence type="predicted"/>
<dbReference type="OrthoDB" id="6657864at2"/>
<dbReference type="Gene3D" id="3.10.450.50">
    <property type="match status" value="1"/>
</dbReference>
<name>A0A4Q1UXM9_9BRAD</name>
<sequence length="77" mass="8690">MKDLGRVVKLADDDWVVVEARGNMTALDGRAYNNDCCLHYRISSGKIVEIKEGMDTSLCEDRLGAFPDEVKEQLRKT</sequence>
<keyword evidence="2" id="KW-1185">Reference proteome</keyword>
<comment type="caution">
    <text evidence="1">The sequence shown here is derived from an EMBL/GenBank/DDBJ whole genome shotgun (WGS) entry which is preliminary data.</text>
</comment>
<reference evidence="1 2" key="1">
    <citation type="submission" date="2017-03" db="EMBL/GenBank/DDBJ databases">
        <authorList>
            <person name="Safronova V.I."/>
            <person name="Sazanova A.L."/>
            <person name="Chirak E.R."/>
        </authorList>
    </citation>
    <scope>NUCLEOTIDE SEQUENCE [LARGE SCALE GENOMIC DNA]</scope>
    <source>
        <strain evidence="1 2">Opo-243</strain>
    </source>
</reference>